<organism evidence="1 2">
    <name type="scientific">Panagrolaimus sp. JU765</name>
    <dbReference type="NCBI Taxonomy" id="591449"/>
    <lineage>
        <taxon>Eukaryota</taxon>
        <taxon>Metazoa</taxon>
        <taxon>Ecdysozoa</taxon>
        <taxon>Nematoda</taxon>
        <taxon>Chromadorea</taxon>
        <taxon>Rhabditida</taxon>
        <taxon>Tylenchina</taxon>
        <taxon>Panagrolaimomorpha</taxon>
        <taxon>Panagrolaimoidea</taxon>
        <taxon>Panagrolaimidae</taxon>
        <taxon>Panagrolaimus</taxon>
    </lineage>
</organism>
<accession>A0AC34R8H4</accession>
<name>A0AC34R8H4_9BILA</name>
<reference evidence="2" key="1">
    <citation type="submission" date="2022-11" db="UniProtKB">
        <authorList>
            <consortium name="WormBaseParasite"/>
        </authorList>
    </citation>
    <scope>IDENTIFICATION</scope>
</reference>
<dbReference type="WBParaSite" id="JU765_v2.g4421.t2">
    <property type="protein sequence ID" value="JU765_v2.g4421.t2"/>
    <property type="gene ID" value="JU765_v2.g4421"/>
</dbReference>
<evidence type="ECO:0000313" key="2">
    <source>
        <dbReference type="WBParaSite" id="JU765_v2.g4421.t2"/>
    </source>
</evidence>
<protein>
    <submittedName>
        <fullName evidence="2">Uncharacterized protein</fullName>
    </submittedName>
</protein>
<sequence length="898" mass="101713">MDFDLHSLDGDLLDDLKQLDSTTELYPEDLRDVNSNIPAAKPTNSPVFARISQSSLPLSQTASDEAVKLPKFHRKVGKTYPEPVRHHLMKQFETIHKFFLFLNAKGDDWWRSQKDMLIDHCDTHTYITTELFAVSDHYIDNCRKLKLEVLNEKKHCEKLISKLSDLTVRYDSLNMKLDDKDAEIQRLRSKVKTLENDKKMIVPPNKSLEDKIKTLERELIISRSENMKSQHFQKQKDFLDSRINELTNDLLKKNAENDKLKDDLIAALKGSLKESMTPKVKEVEVLENDEESIVKKKAGTKRGKKSKTDSQQQSVNQELDESSVVDSIVKNKRSKSGKKRKIDSQQSESSIIEVNPVSQSSEANVKESNQSADQVPIESNIDEVVPKKKPGRKRKVDLQHVESSLSQELNESKSQELSQSVSQELNESNNDESIAKKKETKLGRKRRSDSKLSNSLSSTSIIMTRRQKRQQELDAEAASQELDEPTDKGSDESSDIELKKKPRKRRIVSISSVSGDNIESNEGEKEKIDDEEPTTKKSKENDSQSTEESAGEIVHQIGWTEVKEVEVIENDEELTVKKKTGTKRGKKSKTDSQQQAVSQELEESSVVDSTAKNKRSKSGKKRKIDSQQSESSIVEVNSVSQSSEANVKESNQSVDQVPHESNVDEVVPKKKPGRKRKVDLQHVESSCPSKNSFVPWLKTQQKSKKLNLSSNQELNQSSNQELNQSKSQELNQSKSQELNESNNEESVAKKKEPKLGRKRRSDSKLSNSLSSTSIIMTRRQKRQQELDAEAASQELDEPTDKGSDESSDIELKKKPRKRRIVSISSVSGDNIESNEGEKEKIVDEEPTTKKSKEDGSQSTEESDGQIVHQIGWTEVDENNLEFVDISVDISFVDDDNIE</sequence>
<evidence type="ECO:0000313" key="1">
    <source>
        <dbReference type="Proteomes" id="UP000887576"/>
    </source>
</evidence>
<proteinExistence type="predicted"/>
<dbReference type="Proteomes" id="UP000887576">
    <property type="component" value="Unplaced"/>
</dbReference>